<dbReference type="Pfam" id="PF06337">
    <property type="entry name" value="DUSP"/>
    <property type="match status" value="1"/>
</dbReference>
<dbReference type="EC" id="3.4.19.12" evidence="2"/>
<evidence type="ECO:0000313" key="6">
    <source>
        <dbReference type="Proteomes" id="UP000055048"/>
    </source>
</evidence>
<evidence type="ECO:0000256" key="1">
    <source>
        <dbReference type="ARBA" id="ARBA00000707"/>
    </source>
</evidence>
<dbReference type="PROSITE" id="PS00972">
    <property type="entry name" value="USP_1"/>
    <property type="match status" value="1"/>
</dbReference>
<evidence type="ECO:0000256" key="2">
    <source>
        <dbReference type="ARBA" id="ARBA00012759"/>
    </source>
</evidence>
<dbReference type="Proteomes" id="UP000055048">
    <property type="component" value="Unassembled WGS sequence"/>
</dbReference>
<dbReference type="Gene3D" id="3.90.70.10">
    <property type="entry name" value="Cysteine proteinases"/>
    <property type="match status" value="1"/>
</dbReference>
<evidence type="ECO:0000259" key="3">
    <source>
        <dbReference type="PROSITE" id="PS50235"/>
    </source>
</evidence>
<dbReference type="SUPFAM" id="SSF143791">
    <property type="entry name" value="DUSP-like"/>
    <property type="match status" value="2"/>
</dbReference>
<dbReference type="SMART" id="SM00695">
    <property type="entry name" value="DUSP"/>
    <property type="match status" value="2"/>
</dbReference>
<keyword evidence="6" id="KW-1185">Reference proteome</keyword>
<accession>A0A0V0TWR8</accession>
<dbReference type="InterPro" id="IPR050185">
    <property type="entry name" value="Ub_carboxyl-term_hydrolase"/>
</dbReference>
<dbReference type="STRING" id="144512.A0A0V0TWR8"/>
<dbReference type="InterPro" id="IPR028889">
    <property type="entry name" value="USP"/>
</dbReference>
<organism evidence="5 6">
    <name type="scientific">Trichinella murrelli</name>
    <dbReference type="NCBI Taxonomy" id="144512"/>
    <lineage>
        <taxon>Eukaryota</taxon>
        <taxon>Metazoa</taxon>
        <taxon>Ecdysozoa</taxon>
        <taxon>Nematoda</taxon>
        <taxon>Enoplea</taxon>
        <taxon>Dorylaimia</taxon>
        <taxon>Trichinellida</taxon>
        <taxon>Trichinellidae</taxon>
        <taxon>Trichinella</taxon>
    </lineage>
</organism>
<dbReference type="PANTHER" id="PTHR21646">
    <property type="entry name" value="UBIQUITIN CARBOXYL-TERMINAL HYDROLASE"/>
    <property type="match status" value="1"/>
</dbReference>
<protein>
    <recommendedName>
        <fullName evidence="2">ubiquitinyl hydrolase 1</fullName>
        <ecNumber evidence="2">3.4.19.12</ecNumber>
    </recommendedName>
</protein>
<dbReference type="InterPro" id="IPR038765">
    <property type="entry name" value="Papain-like_cys_pep_sf"/>
</dbReference>
<dbReference type="InterPro" id="IPR001394">
    <property type="entry name" value="Peptidase_C19_UCH"/>
</dbReference>
<dbReference type="InterPro" id="IPR018200">
    <property type="entry name" value="USP_CS"/>
</dbReference>
<dbReference type="PANTHER" id="PTHR21646:SF86">
    <property type="entry name" value="UBIQUITIN CARBOXYL-TERMINAL HYDROLASE"/>
    <property type="match status" value="1"/>
</dbReference>
<dbReference type="GO" id="GO:0016579">
    <property type="term" value="P:protein deubiquitination"/>
    <property type="evidence" value="ECO:0007669"/>
    <property type="project" value="InterPro"/>
</dbReference>
<sequence length="731" mass="83868">MFNLFHAFRLCTLFIFYLKIFLLRDILRQLAMLSKIGLPVSVLTHTDEPNFGLKGIQNLGNTCYLNAAVQALSNCPPLTEYMRHCSLPCSSSPDGNRRNKLASEFQKLIETLWDDEYENMLSPIFFVDAVLACNPHFRLFQQQDTQEFLRFLLNELHEQLKRPVYKWEHRLLKTRNHHEMLKNNTHGYDSDSSMSSCSSFVSCVSAASDNLDCEKNGISSDTDDASSYNSTAELMEGSDNFVAEEEVLNKEFLLRKPVRYNSIINDIFSGQLVTSITCLRCKSVSHNKEIFQDISLSIPSLEQLVLMQNASINGNEYVSPSSVANQSWLSWLTLRFKEYISRMDLTLSDCLKLFFSPEDLRGDDMYRCDRCKSLQPGVKICRLLKTPQILCIHIKRFRHEASSSFKLNNRIDFPLEGLDLSDFVQGRSSDLHTYNLVAVISHSGNADAFCHHLYLGGHYVSYCMNHSNYRWYLFDDETVTAVDPCTVENVEAYVLFYEKTSNTIGFVREQASALFENSHLLSPVETSFYYISMEWVIRLSTFAEPGPVNNYSFLCRHGLVNGKKLSSMHNYCLKLSPSLWNYLRVKFGGGPVCHHLKHCIICSAYQEAFESRRKHELSKFYRYQNDDEYFISKSIADENHDFASSSRLICTKWLRRWKAFVFGETDELPGPIDNSCMVPVPLRNGSAKTISIEVSDLLPNLCFCCINNDTWRDLISIYGGGPEICCQNKEL</sequence>
<proteinExistence type="predicted"/>
<dbReference type="GO" id="GO:0004843">
    <property type="term" value="F:cysteine-type deubiquitinase activity"/>
    <property type="evidence" value="ECO:0007669"/>
    <property type="project" value="UniProtKB-EC"/>
</dbReference>
<dbReference type="PROSITE" id="PS50235">
    <property type="entry name" value="USP_3"/>
    <property type="match status" value="1"/>
</dbReference>
<reference evidence="5 6" key="1">
    <citation type="submission" date="2015-01" db="EMBL/GenBank/DDBJ databases">
        <title>Evolution of Trichinella species and genotypes.</title>
        <authorList>
            <person name="Korhonen P.K."/>
            <person name="Edoardo P."/>
            <person name="Giuseppe L.R."/>
            <person name="Gasser R.B."/>
        </authorList>
    </citation>
    <scope>NUCLEOTIDE SEQUENCE [LARGE SCALE GENOMIC DNA]</scope>
    <source>
        <strain evidence="5">ISS417</strain>
    </source>
</reference>
<name>A0A0V0TWR8_9BILA</name>
<evidence type="ECO:0000313" key="5">
    <source>
        <dbReference type="EMBL" id="KRX43450.1"/>
    </source>
</evidence>
<keyword evidence="5" id="KW-0378">Hydrolase</keyword>
<dbReference type="OrthoDB" id="21192at2759"/>
<evidence type="ECO:0000259" key="4">
    <source>
        <dbReference type="PROSITE" id="PS51283"/>
    </source>
</evidence>
<comment type="caution">
    <text evidence="5">The sequence shown here is derived from an EMBL/GenBank/DDBJ whole genome shotgun (WGS) entry which is preliminary data.</text>
</comment>
<dbReference type="InterPro" id="IPR006615">
    <property type="entry name" value="Pept_C19_DUSP"/>
</dbReference>
<feature type="domain" description="DUSP" evidence="4">
    <location>
        <begin position="502"/>
        <end position="599"/>
    </location>
</feature>
<dbReference type="InterPro" id="IPR035927">
    <property type="entry name" value="DUSP-like_sf"/>
</dbReference>
<dbReference type="Pfam" id="PF00443">
    <property type="entry name" value="UCH"/>
    <property type="match status" value="1"/>
</dbReference>
<comment type="catalytic activity">
    <reaction evidence="1">
        <text>Thiol-dependent hydrolysis of ester, thioester, amide, peptide and isopeptide bonds formed by the C-terminal Gly of ubiquitin (a 76-residue protein attached to proteins as an intracellular targeting signal).</text>
        <dbReference type="EC" id="3.4.19.12"/>
    </reaction>
</comment>
<feature type="domain" description="DUSP" evidence="4">
    <location>
        <begin position="623"/>
        <end position="730"/>
    </location>
</feature>
<feature type="domain" description="USP" evidence="3">
    <location>
        <begin position="54"/>
        <end position="500"/>
    </location>
</feature>
<dbReference type="EMBL" id="JYDJ01000119">
    <property type="protein sequence ID" value="KRX43450.1"/>
    <property type="molecule type" value="Genomic_DNA"/>
</dbReference>
<dbReference type="PROSITE" id="PS51283">
    <property type="entry name" value="DUSP"/>
    <property type="match status" value="2"/>
</dbReference>
<dbReference type="SUPFAM" id="SSF54001">
    <property type="entry name" value="Cysteine proteinases"/>
    <property type="match status" value="1"/>
</dbReference>
<gene>
    <name evidence="5" type="primary">usp20</name>
    <name evidence="5" type="ORF">T05_6051</name>
</gene>
<dbReference type="AlphaFoldDB" id="A0A0V0TWR8"/>
<dbReference type="Gene3D" id="3.30.2230.10">
    <property type="entry name" value="DUSP-like"/>
    <property type="match status" value="1"/>
</dbReference>